<accession>A0A9X2Z2M8</accession>
<protein>
    <submittedName>
        <fullName evidence="7">Sulfate ABC transporter substrate-binding protein</fullName>
    </submittedName>
</protein>
<dbReference type="EMBL" id="JACKVK010000008">
    <property type="protein sequence ID" value="MCV7421755.1"/>
    <property type="molecule type" value="Genomic_DNA"/>
</dbReference>
<evidence type="ECO:0000256" key="3">
    <source>
        <dbReference type="ARBA" id="ARBA00022448"/>
    </source>
</evidence>
<organism evidence="7 8">
    <name type="scientific">Mycobacterium yunnanensis</name>
    <dbReference type="NCBI Taxonomy" id="368477"/>
    <lineage>
        <taxon>Bacteria</taxon>
        <taxon>Bacillati</taxon>
        <taxon>Actinomycetota</taxon>
        <taxon>Actinomycetes</taxon>
        <taxon>Mycobacteriales</taxon>
        <taxon>Mycobacteriaceae</taxon>
        <taxon>Mycobacterium</taxon>
    </lineage>
</organism>
<evidence type="ECO:0000256" key="4">
    <source>
        <dbReference type="ARBA" id="ARBA00022729"/>
    </source>
</evidence>
<evidence type="ECO:0000313" key="8">
    <source>
        <dbReference type="Proteomes" id="UP001141629"/>
    </source>
</evidence>
<dbReference type="CDD" id="cd01005">
    <property type="entry name" value="PBP2_CysP"/>
    <property type="match status" value="1"/>
</dbReference>
<keyword evidence="3" id="KW-0813">Transport</keyword>
<keyword evidence="6" id="KW-0472">Membrane</keyword>
<reference evidence="7" key="2">
    <citation type="journal article" date="2022" name="BMC Genomics">
        <title>Comparative genome analysis of mycobacteria focusing on tRNA and non-coding RNA.</title>
        <authorList>
            <person name="Behra P.R.K."/>
            <person name="Pettersson B.M.F."/>
            <person name="Ramesh M."/>
            <person name="Das S."/>
            <person name="Dasgupta S."/>
            <person name="Kirsebom L.A."/>
        </authorList>
    </citation>
    <scope>NUCLEOTIDE SEQUENCE</scope>
    <source>
        <strain evidence="7">DSM 44838</strain>
    </source>
</reference>
<proteinExistence type="inferred from homology"/>
<sequence length="368" mass="40083">MTDAPEEWPRRARRLSTLPWLNVLGVVAIVVAGVLITVRSLPDDRPNQLLNVSYDPTREVYAALDQAFVAEYREHTGIALDVKQSHGGSGRQARGVIDGSEKANVVSFALVSDVDALQKRGLIAPDWQKRLPHDSIAYTSTIVFVVRKGNAKDIHDWPDLVKDGVSVVTPDPKTSGNGQLSFLAAWGSVTTRGGSSAQALDYLEQLYRHVAVFDAGARSSATSYSVQQVGDVHLTWENEALREVADSKGELQIVYPPTSIKAEPAVAWVDANDEDPETAADAKAYLRYLFTDPAQELFAQFGYRPVNPAILAKHLDRLPNLELFPVTAIARDWDDAKQRFFGDNGIYDVVAASAPAAPGRIVPNGRGG</sequence>
<dbReference type="GO" id="GO:1902358">
    <property type="term" value="P:sulfate transmembrane transport"/>
    <property type="evidence" value="ECO:0007669"/>
    <property type="project" value="InterPro"/>
</dbReference>
<keyword evidence="6" id="KW-1133">Transmembrane helix</keyword>
<evidence type="ECO:0000256" key="2">
    <source>
        <dbReference type="ARBA" id="ARBA00006099"/>
    </source>
</evidence>
<evidence type="ECO:0000256" key="6">
    <source>
        <dbReference type="SAM" id="Phobius"/>
    </source>
</evidence>
<dbReference type="InterPro" id="IPR005669">
    <property type="entry name" value="Thiosulph/SO4-bd"/>
</dbReference>
<comment type="caution">
    <text evidence="7">The sequence shown here is derived from an EMBL/GenBank/DDBJ whole genome shotgun (WGS) entry which is preliminary data.</text>
</comment>
<dbReference type="AlphaFoldDB" id="A0A9X2Z2M8"/>
<feature type="transmembrane region" description="Helical" evidence="6">
    <location>
        <begin position="20"/>
        <end position="38"/>
    </location>
</feature>
<evidence type="ECO:0000256" key="5">
    <source>
        <dbReference type="ARBA" id="ARBA00022764"/>
    </source>
</evidence>
<comment type="similarity">
    <text evidence="2">Belongs to the prokaryotic sulfate-binding protein family.</text>
</comment>
<dbReference type="Gene3D" id="3.40.190.10">
    <property type="entry name" value="Periplasmic binding protein-like II"/>
    <property type="match status" value="2"/>
</dbReference>
<dbReference type="GO" id="GO:0042597">
    <property type="term" value="C:periplasmic space"/>
    <property type="evidence" value="ECO:0007669"/>
    <property type="project" value="UniProtKB-SubCell"/>
</dbReference>
<keyword evidence="4" id="KW-0732">Signal</keyword>
<dbReference type="PANTHER" id="PTHR30368">
    <property type="entry name" value="SULFATE-BINDING PROTEIN"/>
    <property type="match status" value="1"/>
</dbReference>
<dbReference type="Pfam" id="PF13531">
    <property type="entry name" value="SBP_bac_11"/>
    <property type="match status" value="1"/>
</dbReference>
<name>A0A9X2Z2M8_9MYCO</name>
<reference evidence="7" key="1">
    <citation type="submission" date="2020-07" db="EMBL/GenBank/DDBJ databases">
        <authorList>
            <person name="Pettersson B.M.F."/>
            <person name="Behra P.R.K."/>
            <person name="Ramesh M."/>
            <person name="Das S."/>
            <person name="Dasgupta S."/>
            <person name="Kirsebom L.A."/>
        </authorList>
    </citation>
    <scope>NUCLEOTIDE SEQUENCE</scope>
    <source>
        <strain evidence="7">DSM 44838</strain>
    </source>
</reference>
<gene>
    <name evidence="7" type="ORF">H7K45_14500</name>
</gene>
<evidence type="ECO:0000313" key="7">
    <source>
        <dbReference type="EMBL" id="MCV7421755.1"/>
    </source>
</evidence>
<keyword evidence="6" id="KW-0812">Transmembrane</keyword>
<keyword evidence="5" id="KW-0574">Periplasm</keyword>
<dbReference type="NCBIfam" id="NF008022">
    <property type="entry name" value="PRK10752.1"/>
    <property type="match status" value="1"/>
</dbReference>
<dbReference type="GO" id="GO:0140104">
    <property type="term" value="F:molecular carrier activity"/>
    <property type="evidence" value="ECO:0007669"/>
    <property type="project" value="InterPro"/>
</dbReference>
<dbReference type="PANTHER" id="PTHR30368:SF2">
    <property type="entry name" value="SULFATE-BINDING PROTEIN"/>
    <property type="match status" value="1"/>
</dbReference>
<comment type="subcellular location">
    <subcellularLocation>
        <location evidence="1">Periplasm</location>
    </subcellularLocation>
</comment>
<keyword evidence="8" id="KW-1185">Reference proteome</keyword>
<dbReference type="SUPFAM" id="SSF53850">
    <property type="entry name" value="Periplasmic binding protein-like II"/>
    <property type="match status" value="1"/>
</dbReference>
<dbReference type="Proteomes" id="UP001141629">
    <property type="component" value="Unassembled WGS sequence"/>
</dbReference>
<evidence type="ECO:0000256" key="1">
    <source>
        <dbReference type="ARBA" id="ARBA00004418"/>
    </source>
</evidence>
<dbReference type="NCBIfam" id="TIGR00971">
    <property type="entry name" value="3a0106s03"/>
    <property type="match status" value="1"/>
</dbReference>